<protein>
    <recommendedName>
        <fullName evidence="1">DUF8040 domain-containing protein</fullName>
    </recommendedName>
</protein>
<proteinExistence type="predicted"/>
<accession>A0A371DZF9</accession>
<keyword evidence="3" id="KW-1185">Reference proteome</keyword>
<dbReference type="InterPro" id="IPR058353">
    <property type="entry name" value="DUF8040"/>
</dbReference>
<dbReference type="AlphaFoldDB" id="A0A371DZF9"/>
<evidence type="ECO:0000313" key="2">
    <source>
        <dbReference type="EMBL" id="RDX57913.1"/>
    </source>
</evidence>
<feature type="non-terminal residue" evidence="2">
    <location>
        <position position="1"/>
    </location>
</feature>
<evidence type="ECO:0000313" key="3">
    <source>
        <dbReference type="Proteomes" id="UP000257109"/>
    </source>
</evidence>
<reference evidence="2" key="1">
    <citation type="submission" date="2018-05" db="EMBL/GenBank/DDBJ databases">
        <title>Draft genome of Mucuna pruriens seed.</title>
        <authorList>
            <person name="Nnadi N.E."/>
            <person name="Vos R."/>
            <person name="Hasami M.H."/>
            <person name="Devisetty U.K."/>
            <person name="Aguiy J.C."/>
        </authorList>
    </citation>
    <scope>NUCLEOTIDE SEQUENCE [LARGE SCALE GENOMIC DNA]</scope>
    <source>
        <strain evidence="2">JCA_2017</strain>
    </source>
</reference>
<dbReference type="Proteomes" id="UP000257109">
    <property type="component" value="Unassembled WGS sequence"/>
</dbReference>
<dbReference type="EMBL" id="QJKJ01018040">
    <property type="protein sequence ID" value="RDX57913.1"/>
    <property type="molecule type" value="Genomic_DNA"/>
</dbReference>
<organism evidence="2 3">
    <name type="scientific">Mucuna pruriens</name>
    <name type="common">Velvet bean</name>
    <name type="synonym">Dolichos pruriens</name>
    <dbReference type="NCBI Taxonomy" id="157652"/>
    <lineage>
        <taxon>Eukaryota</taxon>
        <taxon>Viridiplantae</taxon>
        <taxon>Streptophyta</taxon>
        <taxon>Embryophyta</taxon>
        <taxon>Tracheophyta</taxon>
        <taxon>Spermatophyta</taxon>
        <taxon>Magnoliopsida</taxon>
        <taxon>eudicotyledons</taxon>
        <taxon>Gunneridae</taxon>
        <taxon>Pentapetalae</taxon>
        <taxon>rosids</taxon>
        <taxon>fabids</taxon>
        <taxon>Fabales</taxon>
        <taxon>Fabaceae</taxon>
        <taxon>Papilionoideae</taxon>
        <taxon>50 kb inversion clade</taxon>
        <taxon>NPAAA clade</taxon>
        <taxon>indigoferoid/millettioid clade</taxon>
        <taxon>Phaseoleae</taxon>
        <taxon>Mucuna</taxon>
    </lineage>
</organism>
<feature type="domain" description="DUF8040" evidence="1">
    <location>
        <begin position="71"/>
        <end position="124"/>
    </location>
</feature>
<evidence type="ECO:0000259" key="1">
    <source>
        <dbReference type="Pfam" id="PF26138"/>
    </source>
</evidence>
<name>A0A371DZF9_MUCPR</name>
<dbReference type="OrthoDB" id="1851308at2759"/>
<gene>
    <name evidence="2" type="ORF">CR513_62810</name>
</gene>
<comment type="caution">
    <text evidence="2">The sequence shown here is derived from an EMBL/GenBank/DDBJ whole genome shotgun (WGS) entry which is preliminary data.</text>
</comment>
<sequence>MDRNNNIDYDELDKEKMLNNGKLQDGAIILLCCVGHALHLLNLLTRKIHTLCIDFAVEREQRHWELMTYLRCCDIICMSLVAFILLSQKLRNAGIVKDNIQSTMDEQVTKFLHIIGHNVNNRTLSFFSIDLMRLVLYAIIALEVEFVIQPSVRVILPQILNNSRFYPFFRVSFDIHLIYYVSLLKKSLSNMVNLFLYKGLSWSHRWYPYSSEGPKGRSPLISWKKRLSNTKFCIQNFFYVGKYYLKDVGVMLKHQILTLNEGVHYHLKEYSVREPQNYRELFNLHHLSL</sequence>
<dbReference type="Pfam" id="PF26138">
    <property type="entry name" value="DUF8040"/>
    <property type="match status" value="1"/>
</dbReference>